<dbReference type="PANTHER" id="PTHR31527">
    <property type="entry name" value="RE64534P"/>
    <property type="match status" value="1"/>
</dbReference>
<dbReference type="KEGG" id="gqu:AWC35_11750"/>
<protein>
    <submittedName>
        <fullName evidence="2">Aminomethyltransferase</fullName>
    </submittedName>
</protein>
<dbReference type="RefSeq" id="WP_165907132.1">
    <property type="nucleotide sequence ID" value="NZ_CP014136.1"/>
</dbReference>
<dbReference type="Pfam" id="PF09347">
    <property type="entry name" value="DUF1989"/>
    <property type="match status" value="1"/>
</dbReference>
<name>A0A250B1W8_9GAMM</name>
<keyword evidence="2" id="KW-0489">Methyltransferase</keyword>
<reference evidence="2 3" key="1">
    <citation type="submission" date="2016-01" db="EMBL/GenBank/DDBJ databases">
        <authorList>
            <person name="Oliw E.H."/>
        </authorList>
    </citation>
    <scope>NUCLEOTIDE SEQUENCE [LARGE SCALE GENOMIC DNA]</scope>
    <source>
        <strain evidence="2 3">FRB97</strain>
    </source>
</reference>
<gene>
    <name evidence="2" type="ORF">AWC35_11750</name>
</gene>
<dbReference type="GO" id="GO:0008168">
    <property type="term" value="F:methyltransferase activity"/>
    <property type="evidence" value="ECO:0007669"/>
    <property type="project" value="UniProtKB-KW"/>
</dbReference>
<accession>A0A250B1W8</accession>
<keyword evidence="2" id="KW-0808">Transferase</keyword>
<evidence type="ECO:0000313" key="2">
    <source>
        <dbReference type="EMBL" id="ATA19952.1"/>
    </source>
</evidence>
<proteinExistence type="predicted"/>
<keyword evidence="3" id="KW-1185">Reference proteome</keyword>
<evidence type="ECO:0000259" key="1">
    <source>
        <dbReference type="Pfam" id="PF09347"/>
    </source>
</evidence>
<dbReference type="PANTHER" id="PTHR31527:SF0">
    <property type="entry name" value="RE64534P"/>
    <property type="match status" value="1"/>
</dbReference>
<evidence type="ECO:0000313" key="3">
    <source>
        <dbReference type="Proteomes" id="UP000217182"/>
    </source>
</evidence>
<dbReference type="EMBL" id="CP014136">
    <property type="protein sequence ID" value="ATA19952.1"/>
    <property type="molecule type" value="Genomic_DNA"/>
</dbReference>
<dbReference type="Proteomes" id="UP000217182">
    <property type="component" value="Chromosome"/>
</dbReference>
<dbReference type="InterPro" id="IPR018959">
    <property type="entry name" value="DUF1989"/>
</dbReference>
<organism evidence="2 3">
    <name type="scientific">Gibbsiella quercinecans</name>
    <dbReference type="NCBI Taxonomy" id="929813"/>
    <lineage>
        <taxon>Bacteria</taxon>
        <taxon>Pseudomonadati</taxon>
        <taxon>Pseudomonadota</taxon>
        <taxon>Gammaproteobacteria</taxon>
        <taxon>Enterobacterales</taxon>
        <taxon>Yersiniaceae</taxon>
        <taxon>Gibbsiella</taxon>
    </lineage>
</organism>
<sequence>MTTTTQYPACCNKDNGNALGLNATATSPISADGTPVPGELYTIPPRCGRAVRLKKGQVIQIINTPGSQVCDTWLFNSDDLSEFASMEHTRAFIDKIIPKPGDALVTNQRRPIGTLLSDTSPGVHDTLIAACDLFRYTNMGITEYHDSCADNMRMALNAIGLRAREVPQPLNLWMNTPVNPDYTISWLPTVSKPGDYVEIRAELDCVVVMSACPQDIVPINGCSPKEIQFKVMV</sequence>
<feature type="domain" description="DUF1989" evidence="1">
    <location>
        <begin position="42"/>
        <end position="206"/>
    </location>
</feature>
<dbReference type="AlphaFoldDB" id="A0A250B1W8"/>
<dbReference type="GO" id="GO:0032259">
    <property type="term" value="P:methylation"/>
    <property type="evidence" value="ECO:0007669"/>
    <property type="project" value="UniProtKB-KW"/>
</dbReference>